<gene>
    <name evidence="2" type="ORF">QNI22_33120</name>
</gene>
<dbReference type="Proteomes" id="UP001232063">
    <property type="component" value="Unassembled WGS sequence"/>
</dbReference>
<dbReference type="EMBL" id="JASJOU010000016">
    <property type="protein sequence ID" value="MDJ1505545.1"/>
    <property type="molecule type" value="Genomic_DNA"/>
</dbReference>
<keyword evidence="3" id="KW-1185">Reference proteome</keyword>
<evidence type="ECO:0000313" key="3">
    <source>
        <dbReference type="Proteomes" id="UP001232063"/>
    </source>
</evidence>
<dbReference type="RefSeq" id="WP_314517671.1">
    <property type="nucleotide sequence ID" value="NZ_JASJOU010000016.1"/>
</dbReference>
<feature type="compositionally biased region" description="Polar residues" evidence="1">
    <location>
        <begin position="92"/>
        <end position="104"/>
    </location>
</feature>
<feature type="region of interest" description="Disordered" evidence="1">
    <location>
        <begin position="279"/>
        <end position="307"/>
    </location>
</feature>
<feature type="region of interest" description="Disordered" evidence="1">
    <location>
        <begin position="29"/>
        <end position="117"/>
    </location>
</feature>
<protein>
    <submittedName>
        <fullName evidence="2">Uncharacterized protein</fullName>
    </submittedName>
</protein>
<feature type="compositionally biased region" description="Basic and acidic residues" evidence="1">
    <location>
        <begin position="31"/>
        <end position="51"/>
    </location>
</feature>
<evidence type="ECO:0000313" key="2">
    <source>
        <dbReference type="EMBL" id="MDJ1505545.1"/>
    </source>
</evidence>
<evidence type="ECO:0000256" key="1">
    <source>
        <dbReference type="SAM" id="MobiDB-lite"/>
    </source>
</evidence>
<name>A0AAE3UHJ8_9BACT</name>
<proteinExistence type="predicted"/>
<sequence>MNRNLKMGFGIIIYIAFFTIEVQAQLVRVPTKAETRSKQKEYSGKKGEKVTRASQPAPSNNAMGKRLFRQSVQRNSDKKAMLVPVRRPQDATDVNNPRSLNLNKQPVERPLRSNNPMGMAMYKRSVKANSKSKGVLVPGPAYREKMMKKRDAEFSGFRGENRTLAKPYREKMYKKRAEDFNDFRGENRTLAMPYRKKMYKKRAEDFSSYRGGHTLRIEYRKKMYKKKSKELSSYKGDIVVRKRPKGTYPNLKYRGGYKNSSFEKKEKYRKKILKRMGKKKYVPSYMRKKDEKPRYDSRESEIWDKPR</sequence>
<dbReference type="AlphaFoldDB" id="A0AAE3UHJ8"/>
<organism evidence="2 3">
    <name type="scientific">Xanthocytophaga agilis</name>
    <dbReference type="NCBI Taxonomy" id="3048010"/>
    <lineage>
        <taxon>Bacteria</taxon>
        <taxon>Pseudomonadati</taxon>
        <taxon>Bacteroidota</taxon>
        <taxon>Cytophagia</taxon>
        <taxon>Cytophagales</taxon>
        <taxon>Rhodocytophagaceae</taxon>
        <taxon>Xanthocytophaga</taxon>
    </lineage>
</organism>
<feature type="compositionally biased region" description="Polar residues" evidence="1">
    <location>
        <begin position="52"/>
        <end position="62"/>
    </location>
</feature>
<comment type="caution">
    <text evidence="2">The sequence shown here is derived from an EMBL/GenBank/DDBJ whole genome shotgun (WGS) entry which is preliminary data.</text>
</comment>
<feature type="compositionally biased region" description="Basic and acidic residues" evidence="1">
    <location>
        <begin position="287"/>
        <end position="307"/>
    </location>
</feature>
<reference evidence="2" key="1">
    <citation type="submission" date="2023-05" db="EMBL/GenBank/DDBJ databases">
        <authorList>
            <person name="Zhang X."/>
        </authorList>
    </citation>
    <scope>NUCLEOTIDE SEQUENCE</scope>
    <source>
        <strain evidence="2">BD1B2-1</strain>
    </source>
</reference>
<accession>A0AAE3UHJ8</accession>